<feature type="chain" id="PRO_5047340755" evidence="1">
    <location>
        <begin position="20"/>
        <end position="35"/>
    </location>
</feature>
<evidence type="ECO:0000256" key="1">
    <source>
        <dbReference type="SAM" id="SignalP"/>
    </source>
</evidence>
<reference evidence="2 3" key="1">
    <citation type="submission" date="2024-08" db="EMBL/GenBank/DDBJ databases">
        <title>Clostridium lapicellarii sp. nov., and Clostridium renhuaiense sp. nov., two species isolated from the mud in a fermentation cellar used for producing sauce-flavour Chinese liquors.</title>
        <authorList>
            <person name="Yang F."/>
            <person name="Wang H."/>
            <person name="Chen L.Q."/>
            <person name="Zhou N."/>
            <person name="Lu J.J."/>
            <person name="Pu X.X."/>
            <person name="Wan B."/>
            <person name="Wang L."/>
            <person name="Liu S.J."/>
        </authorList>
    </citation>
    <scope>NUCLEOTIDE SEQUENCE [LARGE SCALE GENOMIC DNA]</scope>
    <source>
        <strain evidence="2 3">MT-5</strain>
    </source>
</reference>
<proteinExistence type="predicted"/>
<comment type="caution">
    <text evidence="2">The sequence shown here is derived from an EMBL/GenBank/DDBJ whole genome shotgun (WGS) entry which is preliminary data.</text>
</comment>
<accession>A0ABV4BNS1</accession>
<evidence type="ECO:0000313" key="2">
    <source>
        <dbReference type="EMBL" id="MEY8000425.1"/>
    </source>
</evidence>
<dbReference type="Proteomes" id="UP001564657">
    <property type="component" value="Unassembled WGS sequence"/>
</dbReference>
<gene>
    <name evidence="2" type="ORF">AB8U03_09505</name>
</gene>
<name>A0ABV4BNS1_9CLOT</name>
<feature type="signal peptide" evidence="1">
    <location>
        <begin position="1"/>
        <end position="19"/>
    </location>
</feature>
<evidence type="ECO:0000313" key="3">
    <source>
        <dbReference type="Proteomes" id="UP001564657"/>
    </source>
</evidence>
<dbReference type="InterPro" id="IPR009229">
    <property type="entry name" value="AgrD"/>
</dbReference>
<dbReference type="EMBL" id="JBGEWD010000008">
    <property type="protein sequence ID" value="MEY8000425.1"/>
    <property type="molecule type" value="Genomic_DNA"/>
</dbReference>
<organism evidence="2 3">
    <name type="scientific">Clostridium moutaii</name>
    <dbReference type="NCBI Taxonomy" id="3240932"/>
    <lineage>
        <taxon>Bacteria</taxon>
        <taxon>Bacillati</taxon>
        <taxon>Bacillota</taxon>
        <taxon>Clostridia</taxon>
        <taxon>Eubacteriales</taxon>
        <taxon>Clostridiaceae</taxon>
        <taxon>Clostridium</taxon>
    </lineage>
</organism>
<protein>
    <submittedName>
        <fullName evidence="2">Cyclic lactone autoinducer peptide</fullName>
    </submittedName>
</protein>
<dbReference type="NCBIfam" id="TIGR04223">
    <property type="entry name" value="quorum_AgrD"/>
    <property type="match status" value="1"/>
</dbReference>
<keyword evidence="1" id="KW-0732">Signal</keyword>
<keyword evidence="3" id="KW-1185">Reference proteome</keyword>
<sequence length="35" mass="3943">MTLSALVCTLMAFTISASACTWFTYQPEEPKCLRK</sequence>